<evidence type="ECO:0000256" key="5">
    <source>
        <dbReference type="ARBA" id="ARBA00023163"/>
    </source>
</evidence>
<keyword evidence="1" id="KW-0547">Nucleotide-binding</keyword>
<reference evidence="10" key="1">
    <citation type="submission" date="2022-10" db="EMBL/GenBank/DDBJ databases">
        <authorList>
            <person name="Koch H."/>
        </authorList>
    </citation>
    <scope>NUCLEOTIDE SEQUENCE</scope>
    <source>
        <strain evidence="10">DNF</strain>
    </source>
</reference>
<accession>A0AA86TEA6</accession>
<feature type="domain" description="Sigma-54 factor interaction" evidence="8">
    <location>
        <begin position="159"/>
        <end position="388"/>
    </location>
</feature>
<dbReference type="InterPro" id="IPR027417">
    <property type="entry name" value="P-loop_NTPase"/>
</dbReference>
<dbReference type="Gene3D" id="1.10.10.60">
    <property type="entry name" value="Homeodomain-like"/>
    <property type="match status" value="1"/>
</dbReference>
<dbReference type="PROSITE" id="PS50110">
    <property type="entry name" value="RESPONSE_REGULATORY"/>
    <property type="match status" value="1"/>
</dbReference>
<keyword evidence="11" id="KW-1185">Reference proteome</keyword>
<dbReference type="EMBL" id="OX365700">
    <property type="protein sequence ID" value="CAI4033124.1"/>
    <property type="molecule type" value="Genomic_DNA"/>
</dbReference>
<dbReference type="PRINTS" id="PR01590">
    <property type="entry name" value="HTHFIS"/>
</dbReference>
<evidence type="ECO:0000259" key="9">
    <source>
        <dbReference type="PROSITE" id="PS50110"/>
    </source>
</evidence>
<dbReference type="InterPro" id="IPR058031">
    <property type="entry name" value="AAA_lid_NorR"/>
</dbReference>
<dbReference type="Pfam" id="PF00072">
    <property type="entry name" value="Response_reg"/>
    <property type="match status" value="1"/>
</dbReference>
<dbReference type="GO" id="GO:0005524">
    <property type="term" value="F:ATP binding"/>
    <property type="evidence" value="ECO:0007669"/>
    <property type="project" value="UniProtKB-KW"/>
</dbReference>
<feature type="modified residue" description="4-aspartylphosphate" evidence="6">
    <location>
        <position position="53"/>
    </location>
</feature>
<protein>
    <submittedName>
        <fullName evidence="10">Transcriptional regulatory protein ZraR</fullName>
    </submittedName>
</protein>
<dbReference type="RefSeq" id="WP_289270072.1">
    <property type="nucleotide sequence ID" value="NZ_OX365700.1"/>
</dbReference>
<dbReference type="InterPro" id="IPR011006">
    <property type="entry name" value="CheY-like_superfamily"/>
</dbReference>
<dbReference type="PROSITE" id="PS50045">
    <property type="entry name" value="SIGMA54_INTERACT_4"/>
    <property type="match status" value="1"/>
</dbReference>
<dbReference type="Gene3D" id="1.10.8.60">
    <property type="match status" value="1"/>
</dbReference>
<gene>
    <name evidence="10" type="ORF">DNFV4_03557</name>
</gene>
<keyword evidence="4" id="KW-0238">DNA-binding</keyword>
<feature type="domain" description="Response regulatory" evidence="9">
    <location>
        <begin position="4"/>
        <end position="136"/>
    </location>
</feature>
<dbReference type="FunFam" id="3.40.50.300:FF:000006">
    <property type="entry name" value="DNA-binding transcriptional regulator NtrC"/>
    <property type="match status" value="1"/>
</dbReference>
<feature type="region of interest" description="Disordered" evidence="7">
    <location>
        <begin position="71"/>
        <end position="92"/>
    </location>
</feature>
<dbReference type="PROSITE" id="PS00675">
    <property type="entry name" value="SIGMA54_INTERACT_1"/>
    <property type="match status" value="1"/>
</dbReference>
<dbReference type="SUPFAM" id="SSF52540">
    <property type="entry name" value="P-loop containing nucleoside triphosphate hydrolases"/>
    <property type="match status" value="1"/>
</dbReference>
<dbReference type="Proteomes" id="UP001179121">
    <property type="component" value="Chromosome"/>
</dbReference>
<evidence type="ECO:0000256" key="6">
    <source>
        <dbReference type="PROSITE-ProRule" id="PRU00169"/>
    </source>
</evidence>
<dbReference type="Pfam" id="PF25601">
    <property type="entry name" value="AAA_lid_14"/>
    <property type="match status" value="1"/>
</dbReference>
<organism evidence="10 11">
    <name type="scientific">Nitrospira tepida</name>
    <dbReference type="NCBI Taxonomy" id="2973512"/>
    <lineage>
        <taxon>Bacteria</taxon>
        <taxon>Pseudomonadati</taxon>
        <taxon>Nitrospirota</taxon>
        <taxon>Nitrospiria</taxon>
        <taxon>Nitrospirales</taxon>
        <taxon>Nitrospiraceae</taxon>
        <taxon>Nitrospira</taxon>
    </lineage>
</organism>
<dbReference type="InterPro" id="IPR003593">
    <property type="entry name" value="AAA+_ATPase"/>
</dbReference>
<dbReference type="GO" id="GO:0000160">
    <property type="term" value="P:phosphorelay signal transduction system"/>
    <property type="evidence" value="ECO:0007669"/>
    <property type="project" value="InterPro"/>
</dbReference>
<dbReference type="AlphaFoldDB" id="A0AA86TEA6"/>
<dbReference type="InterPro" id="IPR009057">
    <property type="entry name" value="Homeodomain-like_sf"/>
</dbReference>
<name>A0AA86TEA6_9BACT</name>
<evidence type="ECO:0000313" key="11">
    <source>
        <dbReference type="Proteomes" id="UP001179121"/>
    </source>
</evidence>
<keyword evidence="6" id="KW-0597">Phosphoprotein</keyword>
<evidence type="ECO:0000259" key="8">
    <source>
        <dbReference type="PROSITE" id="PS50045"/>
    </source>
</evidence>
<dbReference type="InterPro" id="IPR025662">
    <property type="entry name" value="Sigma_54_int_dom_ATP-bd_1"/>
</dbReference>
<dbReference type="PROSITE" id="PS00676">
    <property type="entry name" value="SIGMA54_INTERACT_2"/>
    <property type="match status" value="1"/>
</dbReference>
<dbReference type="SMART" id="SM00448">
    <property type="entry name" value="REC"/>
    <property type="match status" value="1"/>
</dbReference>
<feature type="region of interest" description="Disordered" evidence="7">
    <location>
        <begin position="394"/>
        <end position="421"/>
    </location>
</feature>
<keyword evidence="3" id="KW-0805">Transcription regulation</keyword>
<dbReference type="GO" id="GO:0006355">
    <property type="term" value="P:regulation of DNA-templated transcription"/>
    <property type="evidence" value="ECO:0007669"/>
    <property type="project" value="InterPro"/>
</dbReference>
<dbReference type="Pfam" id="PF00158">
    <property type="entry name" value="Sigma54_activat"/>
    <property type="match status" value="1"/>
</dbReference>
<sequence>MKAKLLVVDDDPDILTMLQDRLEAGGYQVVTAKDGRRALELIEQEAPNLVLLDIELPYLSGLDVLRRMGQPKPGVTSVESAQSDRHLPGDLEPPVIVMTAHGTISTAVEAMKLGAYDFLTKPLDKDHLAIVIQKATERESLRRQVAVLRGEIDSRYSTIVGSSPKFTTIIEGAKRAANSDASVLLLGESGTGKELFARSIHQWSPRRQNPLVVINCVALTETLLENELFGHERGAFTGADRLYKGKIEMADGGTVFLDEIGDMSLPLQAKLLRVLQDREFQRVGSTKTISVNIRVIAATNRDLKQAVKAGQFREDLYFRLNVINFTLPPLRERPDDIPALAEFFLKRHSLESKHAGMKLSASAKAAMLSYAWPGNIRELDNTIARAVVLSPSEEIEPESLGLTPTEPAHPPAPVREQADQSSAQTFPYMNLPYHQSMEEHSRMLILRALKQSGGNQTKAAEQLHLQRTYLARLMRQKNLDKELPADS</sequence>
<dbReference type="CDD" id="cd00009">
    <property type="entry name" value="AAA"/>
    <property type="match status" value="1"/>
</dbReference>
<dbReference type="PROSITE" id="PS00688">
    <property type="entry name" value="SIGMA54_INTERACT_3"/>
    <property type="match status" value="1"/>
</dbReference>
<evidence type="ECO:0000256" key="3">
    <source>
        <dbReference type="ARBA" id="ARBA00023015"/>
    </source>
</evidence>
<evidence type="ECO:0000256" key="2">
    <source>
        <dbReference type="ARBA" id="ARBA00022840"/>
    </source>
</evidence>
<dbReference type="KEGG" id="nti:DNFV4_03557"/>
<evidence type="ECO:0000256" key="4">
    <source>
        <dbReference type="ARBA" id="ARBA00023125"/>
    </source>
</evidence>
<evidence type="ECO:0000256" key="7">
    <source>
        <dbReference type="SAM" id="MobiDB-lite"/>
    </source>
</evidence>
<dbReference type="InterPro" id="IPR025943">
    <property type="entry name" value="Sigma_54_int_dom_ATP-bd_2"/>
</dbReference>
<dbReference type="SUPFAM" id="SSF46689">
    <property type="entry name" value="Homeodomain-like"/>
    <property type="match status" value="1"/>
</dbReference>
<proteinExistence type="predicted"/>
<dbReference type="InterPro" id="IPR001789">
    <property type="entry name" value="Sig_transdc_resp-reg_receiver"/>
</dbReference>
<dbReference type="Gene3D" id="3.40.50.300">
    <property type="entry name" value="P-loop containing nucleotide triphosphate hydrolases"/>
    <property type="match status" value="1"/>
</dbReference>
<dbReference type="SMART" id="SM00382">
    <property type="entry name" value="AAA"/>
    <property type="match status" value="1"/>
</dbReference>
<evidence type="ECO:0000256" key="1">
    <source>
        <dbReference type="ARBA" id="ARBA00022741"/>
    </source>
</evidence>
<dbReference type="InterPro" id="IPR002197">
    <property type="entry name" value="HTH_Fis"/>
</dbReference>
<keyword evidence="5" id="KW-0804">Transcription</keyword>
<dbReference type="InterPro" id="IPR002078">
    <property type="entry name" value="Sigma_54_int"/>
</dbReference>
<dbReference type="PANTHER" id="PTHR32071">
    <property type="entry name" value="TRANSCRIPTIONAL REGULATORY PROTEIN"/>
    <property type="match status" value="1"/>
</dbReference>
<dbReference type="InterPro" id="IPR025944">
    <property type="entry name" value="Sigma_54_int_dom_CS"/>
</dbReference>
<keyword evidence="2" id="KW-0067">ATP-binding</keyword>
<evidence type="ECO:0000313" key="10">
    <source>
        <dbReference type="EMBL" id="CAI4033124.1"/>
    </source>
</evidence>
<dbReference type="Gene3D" id="3.40.50.2300">
    <property type="match status" value="1"/>
</dbReference>
<dbReference type="GO" id="GO:0043565">
    <property type="term" value="F:sequence-specific DNA binding"/>
    <property type="evidence" value="ECO:0007669"/>
    <property type="project" value="InterPro"/>
</dbReference>
<dbReference type="Pfam" id="PF02954">
    <property type="entry name" value="HTH_8"/>
    <property type="match status" value="1"/>
</dbReference>
<dbReference type="SUPFAM" id="SSF52172">
    <property type="entry name" value="CheY-like"/>
    <property type="match status" value="1"/>
</dbReference>